<name>A0A5K7XKW9_9BACT</name>
<organism evidence="1 2">
    <name type="scientific">Lacipirellula parvula</name>
    <dbReference type="NCBI Taxonomy" id="2650471"/>
    <lineage>
        <taxon>Bacteria</taxon>
        <taxon>Pseudomonadati</taxon>
        <taxon>Planctomycetota</taxon>
        <taxon>Planctomycetia</taxon>
        <taxon>Pirellulales</taxon>
        <taxon>Lacipirellulaceae</taxon>
        <taxon>Lacipirellula</taxon>
    </lineage>
</organism>
<dbReference type="SUPFAM" id="SSF54427">
    <property type="entry name" value="NTF2-like"/>
    <property type="match status" value="1"/>
</dbReference>
<proteinExistence type="predicted"/>
<accession>A0A5K7XKW9</accession>
<dbReference type="InterPro" id="IPR032710">
    <property type="entry name" value="NTF2-like_dom_sf"/>
</dbReference>
<sequence>MTNVASADPYANPYSADADRGELWEILIARDSDAFAASDWSVCDGDFAHDRFEGITANGSFNPIDWALRYPTVESYRDDWLQMAERYLQVPLAATPHRELLYRMQSFAKVEIADDRAIVWKQFWADEPLADGERYQLSAQSVYRLHQVDGRWKIVGFVGYLPMESRGA</sequence>
<dbReference type="RefSeq" id="WP_152100618.1">
    <property type="nucleotide sequence ID" value="NZ_AP021861.1"/>
</dbReference>
<evidence type="ECO:0000313" key="1">
    <source>
        <dbReference type="EMBL" id="BBO35186.1"/>
    </source>
</evidence>
<protein>
    <recommendedName>
        <fullName evidence="3">SnoaL-like domain-containing protein</fullName>
    </recommendedName>
</protein>
<gene>
    <name evidence="1" type="ORF">PLANPX_4798</name>
</gene>
<dbReference type="AlphaFoldDB" id="A0A5K7XKW9"/>
<reference evidence="2" key="1">
    <citation type="submission" date="2019-10" db="EMBL/GenBank/DDBJ databases">
        <title>Lacipirellula parvula gen. nov., sp. nov., representing a lineage of planctomycetes widespread in freshwater anoxic habitats, and description of the family Lacipirellulaceae.</title>
        <authorList>
            <person name="Dedysh S.N."/>
            <person name="Kulichevskaya I.S."/>
            <person name="Beletsky A.V."/>
            <person name="Rakitin A.L."/>
            <person name="Mardanov A.V."/>
            <person name="Ivanova A.A."/>
            <person name="Saltykova V.X."/>
            <person name="Rijpstra W.I.C."/>
            <person name="Sinninghe Damste J.S."/>
            <person name="Ravin N.V."/>
        </authorList>
    </citation>
    <scope>NUCLEOTIDE SEQUENCE [LARGE SCALE GENOMIC DNA]</scope>
    <source>
        <strain evidence="2">PX69</strain>
    </source>
</reference>
<evidence type="ECO:0000313" key="2">
    <source>
        <dbReference type="Proteomes" id="UP000326837"/>
    </source>
</evidence>
<keyword evidence="2" id="KW-1185">Reference proteome</keyword>
<evidence type="ECO:0008006" key="3">
    <source>
        <dbReference type="Google" id="ProtNLM"/>
    </source>
</evidence>
<dbReference type="KEGG" id="lpav:PLANPX_4798"/>
<dbReference type="EMBL" id="AP021861">
    <property type="protein sequence ID" value="BBO35186.1"/>
    <property type="molecule type" value="Genomic_DNA"/>
</dbReference>
<dbReference type="Proteomes" id="UP000326837">
    <property type="component" value="Chromosome"/>
</dbReference>